<name>A0A7U4M0F2_9BACT</name>
<reference evidence="1 2" key="1">
    <citation type="submission" date="2015-04" db="EMBL/GenBank/DDBJ databases">
        <title>Complete genome sequence of Sulfurovum lithotrophicum ATCC BAA-797T.</title>
        <authorList>
            <person name="Ahn J."/>
            <person name="Park G."/>
            <person name="Jeon W."/>
            <person name="Jang Y."/>
            <person name="Jang M."/>
            <person name="Lee H."/>
            <person name="Lee H."/>
        </authorList>
    </citation>
    <scope>NUCLEOTIDE SEQUENCE [LARGE SCALE GENOMIC DNA]</scope>
    <source>
        <strain evidence="2">ATCC BAA-797 / 42BKT</strain>
    </source>
</reference>
<reference evidence="2" key="2">
    <citation type="journal article" date="2017" name="Stand. Genomic Sci.">
        <title>Complete genome sequence of the sulfur-oxidizing chemolithoautotrophic Sulfurovum lithotrophicum 42BKTT.</title>
        <authorList>
            <person name="Jeon W."/>
            <person name="Priscilla L."/>
            <person name="Park G."/>
            <person name="Lee H."/>
            <person name="Lee N."/>
            <person name="Lee D."/>
            <person name="Kwon H."/>
            <person name="Ahn I."/>
            <person name="Lee C."/>
            <person name="Lee H."/>
            <person name="Ahn J."/>
        </authorList>
    </citation>
    <scope>NUCLEOTIDE SEQUENCE [LARGE SCALE GENOMIC DNA]</scope>
    <source>
        <strain evidence="2">ATCC BAA-797 / 42BKT</strain>
    </source>
</reference>
<evidence type="ECO:0008006" key="3">
    <source>
        <dbReference type="Google" id="ProtNLM"/>
    </source>
</evidence>
<dbReference type="EMBL" id="CP011308">
    <property type="protein sequence ID" value="AKF24544.1"/>
    <property type="molecule type" value="Genomic_DNA"/>
</dbReference>
<keyword evidence="2" id="KW-1185">Reference proteome</keyword>
<evidence type="ECO:0000313" key="1">
    <source>
        <dbReference type="EMBL" id="AKF24544.1"/>
    </source>
</evidence>
<gene>
    <name evidence="1" type="ORF">YH65_03415</name>
</gene>
<organism evidence="1 2">
    <name type="scientific">Sulfurovum lithotrophicum</name>
    <dbReference type="NCBI Taxonomy" id="206403"/>
    <lineage>
        <taxon>Bacteria</taxon>
        <taxon>Pseudomonadati</taxon>
        <taxon>Campylobacterota</taxon>
        <taxon>Epsilonproteobacteria</taxon>
        <taxon>Campylobacterales</taxon>
        <taxon>Sulfurovaceae</taxon>
        <taxon>Sulfurovum</taxon>
    </lineage>
</organism>
<dbReference type="AlphaFoldDB" id="A0A7U4M0F2"/>
<accession>A0A7U4M0F2</accession>
<sequence>MIRILLFLSLLYGHLYAWEKKSTLQVYRELLTSLAGSDTVKIYTADPELHSIFARSHEIKIVNVPEASDIIIVSNENAYERLHDVLQRNKQILVFATDYHLLKDHAGIIGALYWKKGRSQLLFIDSRLKEHHIELPQEYRPFIVESL</sequence>
<dbReference type="OrthoDB" id="15556at2"/>
<dbReference type="RefSeq" id="WP_046550637.1">
    <property type="nucleotide sequence ID" value="NZ_CP011308.1"/>
</dbReference>
<proteinExistence type="predicted"/>
<protein>
    <recommendedName>
        <fullName evidence="3">DUF4154 domain-containing protein</fullName>
    </recommendedName>
</protein>
<dbReference type="KEGG" id="slh:YH65_03415"/>
<evidence type="ECO:0000313" key="2">
    <source>
        <dbReference type="Proteomes" id="UP000034444"/>
    </source>
</evidence>
<dbReference type="Proteomes" id="UP000034444">
    <property type="component" value="Chromosome"/>
</dbReference>